<gene>
    <name evidence="1" type="ORF">CLOSAC_20110</name>
</gene>
<sequence length="154" mass="18872">MKNIEIWNKVIEEVNTFDYPYIKYYTFNQFDFIVPDSEERIIIFVSHKQDYVNLSLMKFAVESLYVEYLLDRPYMAPEYTWQKRKKLYNPENMRTEDFYKTFVNYSSGLKKQLPIKVEKEEIIKAYILFEEWNEIFIIAETKESFYGFSWETTA</sequence>
<dbReference type="EMBL" id="LZYZ01000003">
    <property type="protein sequence ID" value="OOM13925.1"/>
    <property type="molecule type" value="Genomic_DNA"/>
</dbReference>
<dbReference type="AlphaFoldDB" id="A0A1S8NBQ7"/>
<accession>A0A1S8NBQ7</accession>
<dbReference type="RefSeq" id="WP_077865291.1">
    <property type="nucleotide sequence ID" value="NZ_LZYZ01000003.1"/>
</dbReference>
<protein>
    <submittedName>
        <fullName evidence="1">Uncharacterized protein</fullName>
    </submittedName>
</protein>
<evidence type="ECO:0000313" key="2">
    <source>
        <dbReference type="Proteomes" id="UP000191154"/>
    </source>
</evidence>
<name>A0A1S8NBQ7_CLOSA</name>
<reference evidence="1 2" key="1">
    <citation type="submission" date="2016-05" db="EMBL/GenBank/DDBJ databases">
        <title>Microbial solvent formation.</title>
        <authorList>
            <person name="Poehlein A."/>
            <person name="Montoya Solano J.D."/>
            <person name="Flitsch S."/>
            <person name="Krabben P."/>
            <person name="Duerre P."/>
            <person name="Daniel R."/>
        </authorList>
    </citation>
    <scope>NUCLEOTIDE SEQUENCE [LARGE SCALE GENOMIC DNA]</scope>
    <source>
        <strain evidence="1 2">L1-8</strain>
    </source>
</reference>
<proteinExistence type="predicted"/>
<dbReference type="Proteomes" id="UP000191154">
    <property type="component" value="Unassembled WGS sequence"/>
</dbReference>
<comment type="caution">
    <text evidence="1">The sequence shown here is derived from an EMBL/GenBank/DDBJ whole genome shotgun (WGS) entry which is preliminary data.</text>
</comment>
<organism evidence="1 2">
    <name type="scientific">Clostridium saccharobutylicum</name>
    <dbReference type="NCBI Taxonomy" id="169679"/>
    <lineage>
        <taxon>Bacteria</taxon>
        <taxon>Bacillati</taxon>
        <taxon>Bacillota</taxon>
        <taxon>Clostridia</taxon>
        <taxon>Eubacteriales</taxon>
        <taxon>Clostridiaceae</taxon>
        <taxon>Clostridium</taxon>
    </lineage>
</organism>
<evidence type="ECO:0000313" key="1">
    <source>
        <dbReference type="EMBL" id="OOM13925.1"/>
    </source>
</evidence>